<feature type="transmembrane region" description="Helical" evidence="2">
    <location>
        <begin position="180"/>
        <end position="204"/>
    </location>
</feature>
<protein>
    <submittedName>
        <fullName evidence="3">Uncharacterized protein</fullName>
    </submittedName>
</protein>
<feature type="region of interest" description="Disordered" evidence="1">
    <location>
        <begin position="302"/>
        <end position="343"/>
    </location>
</feature>
<feature type="compositionally biased region" description="Basic and acidic residues" evidence="1">
    <location>
        <begin position="302"/>
        <end position="322"/>
    </location>
</feature>
<dbReference type="CDD" id="cd21699">
    <property type="entry name" value="JMTM_APP_like"/>
    <property type="match status" value="1"/>
</dbReference>
<dbReference type="EMBL" id="LN649230">
    <property type="protein sequence ID" value="CEI60026.1"/>
    <property type="molecule type" value="Genomic_DNA"/>
</dbReference>
<evidence type="ECO:0000313" key="4">
    <source>
        <dbReference type="Proteomes" id="UP000245910"/>
    </source>
</evidence>
<proteinExistence type="predicted"/>
<dbReference type="AlphaFoldDB" id="A0A2L2TAT6"/>
<evidence type="ECO:0000256" key="1">
    <source>
        <dbReference type="SAM" id="MobiDB-lite"/>
    </source>
</evidence>
<keyword evidence="2" id="KW-0812">Transmembrane</keyword>
<reference evidence="4" key="1">
    <citation type="submission" date="2014-10" db="EMBL/GenBank/DDBJ databases">
        <authorList>
            <person name="King R."/>
        </authorList>
    </citation>
    <scope>NUCLEOTIDE SEQUENCE [LARGE SCALE GENOMIC DNA]</scope>
    <source>
        <strain evidence="4">A3/5</strain>
    </source>
</reference>
<dbReference type="STRING" id="56646.A0A2L2TAT6"/>
<keyword evidence="2" id="KW-1133">Transmembrane helix</keyword>
<keyword evidence="4" id="KW-1185">Reference proteome</keyword>
<keyword evidence="2" id="KW-0472">Membrane</keyword>
<dbReference type="Proteomes" id="UP000245910">
    <property type="component" value="Chromosome II"/>
</dbReference>
<accession>A0A2L2TAT6</accession>
<evidence type="ECO:0000256" key="2">
    <source>
        <dbReference type="SAM" id="Phobius"/>
    </source>
</evidence>
<sequence length="343" mass="38016">MQLENGRAGPYSWWFNLTTADDTLGSQPYVITARPVNDAFFLGTTSSTSKWPSHTLRRDNEFIGCRTHDPCRDGGGQCLNNGLRAANFAVDKYDELRKQSCDDTRGSKVWWTCAGTDPPFMGCCDISPCSDGCPSESLLPAVLSKNKEDRQAFLDPVSFFSSQSASPATGGSSAGLSTGAIVGIAIGFAAVGIMLIAFLTCMIWRCRRKRRGPVEIVRSGELQRASETGRSPMTYDSHYFPSTSTVTPYYLSGLSVDHNKHSPPLPISSQTFKSYNMNYTFDRGYEQSYSPVHIMTLHEMDGVERTPQDRDTNPLEEYHEGQEQSPVLGHIPPRIHNLPETRF</sequence>
<organism evidence="3 4">
    <name type="scientific">Fusarium venenatum</name>
    <dbReference type="NCBI Taxonomy" id="56646"/>
    <lineage>
        <taxon>Eukaryota</taxon>
        <taxon>Fungi</taxon>
        <taxon>Dikarya</taxon>
        <taxon>Ascomycota</taxon>
        <taxon>Pezizomycotina</taxon>
        <taxon>Sordariomycetes</taxon>
        <taxon>Hypocreomycetidae</taxon>
        <taxon>Hypocreales</taxon>
        <taxon>Nectriaceae</taxon>
        <taxon>Fusarium</taxon>
    </lineage>
</organism>
<evidence type="ECO:0000313" key="3">
    <source>
        <dbReference type="EMBL" id="CEI60026.1"/>
    </source>
</evidence>
<name>A0A2L2TAT6_9HYPO</name>